<evidence type="ECO:0000313" key="2">
    <source>
        <dbReference type="Proteomes" id="UP000676336"/>
    </source>
</evidence>
<accession>A0A8S3AVM9</accession>
<name>A0A8S3AVM9_9BILA</name>
<evidence type="ECO:0000313" key="1">
    <source>
        <dbReference type="EMBL" id="CAF4753484.1"/>
    </source>
</evidence>
<dbReference type="Proteomes" id="UP000676336">
    <property type="component" value="Unassembled WGS sequence"/>
</dbReference>
<dbReference type="AlphaFoldDB" id="A0A8S3AVM9"/>
<comment type="caution">
    <text evidence="1">The sequence shown here is derived from an EMBL/GenBank/DDBJ whole genome shotgun (WGS) entry which is preliminary data.</text>
</comment>
<dbReference type="EMBL" id="CAJOBI010137727">
    <property type="protein sequence ID" value="CAF4753484.1"/>
    <property type="molecule type" value="Genomic_DNA"/>
</dbReference>
<organism evidence="1 2">
    <name type="scientific">Rotaria magnacalcarata</name>
    <dbReference type="NCBI Taxonomy" id="392030"/>
    <lineage>
        <taxon>Eukaryota</taxon>
        <taxon>Metazoa</taxon>
        <taxon>Spiralia</taxon>
        <taxon>Gnathifera</taxon>
        <taxon>Rotifera</taxon>
        <taxon>Eurotatoria</taxon>
        <taxon>Bdelloidea</taxon>
        <taxon>Philodinida</taxon>
        <taxon>Philodinidae</taxon>
        <taxon>Rotaria</taxon>
    </lineage>
</organism>
<reference evidence="1" key="1">
    <citation type="submission" date="2021-02" db="EMBL/GenBank/DDBJ databases">
        <authorList>
            <person name="Nowell W R."/>
        </authorList>
    </citation>
    <scope>NUCLEOTIDE SEQUENCE</scope>
</reference>
<proteinExistence type="predicted"/>
<feature type="non-terminal residue" evidence="1">
    <location>
        <position position="58"/>
    </location>
</feature>
<gene>
    <name evidence="1" type="ORF">SMN809_LOCUS45231</name>
</gene>
<protein>
    <submittedName>
        <fullName evidence="1">Uncharacterized protein</fullName>
    </submittedName>
</protein>
<sequence length="58" mass="6970">MRSKLKLRLRSRNKITQTNQQMKIDRSKLPDDLILKMYRKELVTTYEESNQSSLDVNN</sequence>